<organism evidence="1 2">
    <name type="scientific">Eumeta variegata</name>
    <name type="common">Bagworm moth</name>
    <name type="synonym">Eumeta japonica</name>
    <dbReference type="NCBI Taxonomy" id="151549"/>
    <lineage>
        <taxon>Eukaryota</taxon>
        <taxon>Metazoa</taxon>
        <taxon>Ecdysozoa</taxon>
        <taxon>Arthropoda</taxon>
        <taxon>Hexapoda</taxon>
        <taxon>Insecta</taxon>
        <taxon>Pterygota</taxon>
        <taxon>Neoptera</taxon>
        <taxon>Endopterygota</taxon>
        <taxon>Lepidoptera</taxon>
        <taxon>Glossata</taxon>
        <taxon>Ditrysia</taxon>
        <taxon>Tineoidea</taxon>
        <taxon>Psychidae</taxon>
        <taxon>Oiketicinae</taxon>
        <taxon>Eumeta</taxon>
    </lineage>
</organism>
<protein>
    <recommendedName>
        <fullName evidence="3">RNase H type-1 domain-containing protein</fullName>
    </recommendedName>
</protein>
<gene>
    <name evidence="1" type="ORF">EVAR_77500_1</name>
</gene>
<dbReference type="SUPFAM" id="SSF53098">
    <property type="entry name" value="Ribonuclease H-like"/>
    <property type="match status" value="1"/>
</dbReference>
<comment type="caution">
    <text evidence="1">The sequence shown here is derived from an EMBL/GenBank/DDBJ whole genome shotgun (WGS) entry which is preliminary data.</text>
</comment>
<sequence>MSHFHFQHHLLGKGIARAAKATTLGVESGDRTICVAVIEPIPNYEVKRGKELGDICADRELERPVDFCELPHSAHTPEIGFESVENLDPSTMDRLSIVGPHIYTDGSRIEGKVCAALTEWREGTESENSAYRLKSFCTVFQAEMFALHRVIGRVKKGSIDWSTHLQGVRLFWVRAYTGTASNERADELARNAALRRKTAADYDRFPLSYSKKAIRARSWTSGNNDMPRESLVK</sequence>
<evidence type="ECO:0000313" key="2">
    <source>
        <dbReference type="Proteomes" id="UP000299102"/>
    </source>
</evidence>
<dbReference type="Proteomes" id="UP000299102">
    <property type="component" value="Unassembled WGS sequence"/>
</dbReference>
<name>A0A4C1T789_EUMVA</name>
<evidence type="ECO:0000313" key="1">
    <source>
        <dbReference type="EMBL" id="GBP10065.1"/>
    </source>
</evidence>
<dbReference type="AlphaFoldDB" id="A0A4C1T789"/>
<dbReference type="EMBL" id="BGZK01000039">
    <property type="protein sequence ID" value="GBP10065.1"/>
    <property type="molecule type" value="Genomic_DNA"/>
</dbReference>
<reference evidence="1 2" key="1">
    <citation type="journal article" date="2019" name="Commun. Biol.">
        <title>The bagworm genome reveals a unique fibroin gene that provides high tensile strength.</title>
        <authorList>
            <person name="Kono N."/>
            <person name="Nakamura H."/>
            <person name="Ohtoshi R."/>
            <person name="Tomita M."/>
            <person name="Numata K."/>
            <person name="Arakawa K."/>
        </authorList>
    </citation>
    <scope>NUCLEOTIDE SEQUENCE [LARGE SCALE GENOMIC DNA]</scope>
</reference>
<accession>A0A4C1T789</accession>
<keyword evidence="2" id="KW-1185">Reference proteome</keyword>
<proteinExistence type="predicted"/>
<dbReference type="InterPro" id="IPR012337">
    <property type="entry name" value="RNaseH-like_sf"/>
</dbReference>
<dbReference type="OrthoDB" id="411823at2759"/>
<evidence type="ECO:0008006" key="3">
    <source>
        <dbReference type="Google" id="ProtNLM"/>
    </source>
</evidence>